<reference evidence="2 3" key="1">
    <citation type="journal article" date="2005" name="Science">
        <title>The genome of the basidiomycetous yeast and human pathogen Cryptococcus neoformans.</title>
        <authorList>
            <person name="Loftus B.J."/>
            <person name="Fung E."/>
            <person name="Roncaglia P."/>
            <person name="Rowley D."/>
            <person name="Amedeo P."/>
            <person name="Bruno D."/>
            <person name="Vamathevan J."/>
            <person name="Miranda M."/>
            <person name="Anderson I.J."/>
            <person name="Fraser J.A."/>
            <person name="Allen J.E."/>
            <person name="Bosdet I.E."/>
            <person name="Brent M.R."/>
            <person name="Chiu R."/>
            <person name="Doering T.L."/>
            <person name="Donlin M.J."/>
            <person name="D'Souza C.A."/>
            <person name="Fox D.S."/>
            <person name="Grinberg V."/>
            <person name="Fu J."/>
            <person name="Fukushima M."/>
            <person name="Haas B.J."/>
            <person name="Huang J.C."/>
            <person name="Janbon G."/>
            <person name="Jones S.J."/>
            <person name="Koo H.L."/>
            <person name="Krzywinski M.I."/>
            <person name="Kwon-Chung J.K."/>
            <person name="Lengeler K.B."/>
            <person name="Maiti R."/>
            <person name="Marra M.A."/>
            <person name="Marra R.E."/>
            <person name="Mathewson C.A."/>
            <person name="Mitchell T.G."/>
            <person name="Pertea M."/>
            <person name="Riggs F.R."/>
            <person name="Salzberg S.L."/>
            <person name="Schein J.E."/>
            <person name="Shvartsbeyn A."/>
            <person name="Shin H."/>
            <person name="Shumway M."/>
            <person name="Specht C.A."/>
            <person name="Suh B.B."/>
            <person name="Tenney A."/>
            <person name="Utterback T.R."/>
            <person name="Wickes B.L."/>
            <person name="Wortman J.R."/>
            <person name="Wye N.H."/>
            <person name="Kronstad J.W."/>
            <person name="Lodge J.K."/>
            <person name="Heitman J."/>
            <person name="Davis R.W."/>
            <person name="Fraser C.M."/>
            <person name="Hyman R.W."/>
        </authorList>
    </citation>
    <scope>NUCLEOTIDE SEQUENCE [LARGE SCALE GENOMIC DNA]</scope>
    <source>
        <strain evidence="3">JEC21 / ATCC MYA-565</strain>
    </source>
</reference>
<dbReference type="Proteomes" id="UP000002149">
    <property type="component" value="Chromosome 12"/>
</dbReference>
<accession>A0A0S2M630</accession>
<feature type="chain" id="PRO_5006602351" evidence="1">
    <location>
        <begin position="24"/>
        <end position="173"/>
    </location>
</feature>
<dbReference type="VEuPathDB" id="FungiDB:CNL04647"/>
<organism evidence="2 3">
    <name type="scientific">Cryptococcus deneoformans (strain JEC21 / ATCC MYA-565)</name>
    <name type="common">Cryptococcus neoformans var. neoformans serotype D</name>
    <dbReference type="NCBI Taxonomy" id="214684"/>
    <lineage>
        <taxon>Eukaryota</taxon>
        <taxon>Fungi</taxon>
        <taxon>Dikarya</taxon>
        <taxon>Basidiomycota</taxon>
        <taxon>Agaricomycotina</taxon>
        <taxon>Tremellomycetes</taxon>
        <taxon>Tremellales</taxon>
        <taxon>Cryptococcaceae</taxon>
        <taxon>Cryptococcus</taxon>
        <taxon>Cryptococcus neoformans species complex</taxon>
    </lineage>
</organism>
<dbReference type="EMBL" id="AE017352">
    <property type="protein sequence ID" value="ALO69686.1"/>
    <property type="molecule type" value="Genomic_DNA"/>
</dbReference>
<evidence type="ECO:0000313" key="2">
    <source>
        <dbReference type="EMBL" id="ALO69686.1"/>
    </source>
</evidence>
<dbReference type="InParanoid" id="A0A0S2M630"/>
<dbReference type="OrthoDB" id="2572638at2759"/>
<sequence length="173" mass="18780">MFRAATGIFLIGAFFFFFSGVIATDEDKQCLSACSDWSVVLGYCRGQYKETTVQQFNLTYMNDFIGCLCEGQTYAGTLGNETITGSAGICESCQTTPALIQENLQDFLRLCSIQSANGTSFNATIFRPQGYETAEDTSKDAVVGKGVQTLAKATLLCWMGTLLMAFFFGVTAL</sequence>
<name>A0A0S2M630_CRYD1</name>
<dbReference type="GeneID" id="36393119"/>
<keyword evidence="1" id="KW-0732">Signal</keyword>
<feature type="signal peptide" evidence="1">
    <location>
        <begin position="1"/>
        <end position="23"/>
    </location>
</feature>
<evidence type="ECO:0000313" key="3">
    <source>
        <dbReference type="Proteomes" id="UP000002149"/>
    </source>
</evidence>
<evidence type="ECO:0000256" key="1">
    <source>
        <dbReference type="SAM" id="SignalP"/>
    </source>
</evidence>
<protein>
    <submittedName>
        <fullName evidence="2">Uncharacterized protein</fullName>
    </submittedName>
</protein>
<keyword evidence="3" id="KW-1185">Reference proteome</keyword>
<dbReference type="PaxDb" id="214684-A0A0S2M630"/>
<proteinExistence type="predicted"/>
<dbReference type="KEGG" id="cne:CNL04647"/>
<dbReference type="AlphaFoldDB" id="A0A0S2M630"/>
<gene>
    <name evidence="2" type="ordered locus">CNL04647</name>
</gene>
<dbReference type="RefSeq" id="XP_024514659.1">
    <property type="nucleotide sequence ID" value="XM_024658826.1"/>
</dbReference>